<dbReference type="InterPro" id="IPR036365">
    <property type="entry name" value="PGBD-like_sf"/>
</dbReference>
<feature type="compositionally biased region" description="Low complexity" evidence="3">
    <location>
        <begin position="451"/>
        <end position="461"/>
    </location>
</feature>
<name>A0ABN2SA46_9ACTN</name>
<dbReference type="Proteomes" id="UP001499854">
    <property type="component" value="Unassembled WGS sequence"/>
</dbReference>
<feature type="compositionally biased region" description="Basic and acidic residues" evidence="3">
    <location>
        <begin position="1"/>
        <end position="10"/>
    </location>
</feature>
<feature type="compositionally biased region" description="Basic and acidic residues" evidence="3">
    <location>
        <begin position="32"/>
        <end position="41"/>
    </location>
</feature>
<evidence type="ECO:0000256" key="4">
    <source>
        <dbReference type="SAM" id="Phobius"/>
    </source>
</evidence>
<organism evidence="5 6">
    <name type="scientific">Catenulispora subtropica</name>
    <dbReference type="NCBI Taxonomy" id="450798"/>
    <lineage>
        <taxon>Bacteria</taxon>
        <taxon>Bacillati</taxon>
        <taxon>Actinomycetota</taxon>
        <taxon>Actinomycetes</taxon>
        <taxon>Catenulisporales</taxon>
        <taxon>Catenulisporaceae</taxon>
        <taxon>Catenulispora</taxon>
    </lineage>
</organism>
<feature type="region of interest" description="Disordered" evidence="3">
    <location>
        <begin position="1"/>
        <end position="56"/>
    </location>
</feature>
<dbReference type="PANTHER" id="PTHR32347:SF23">
    <property type="entry name" value="BLL5650 PROTEIN"/>
    <property type="match status" value="1"/>
</dbReference>
<gene>
    <name evidence="5" type="ORF">GCM10009838_50720</name>
</gene>
<evidence type="ECO:0000256" key="1">
    <source>
        <dbReference type="ARBA" id="ARBA00004196"/>
    </source>
</evidence>
<comment type="subcellular location">
    <subcellularLocation>
        <location evidence="1">Cell envelope</location>
    </subcellularLocation>
</comment>
<protein>
    <recommendedName>
        <fullName evidence="7">Peptidoglycan-binding domain 1 protein</fullName>
    </recommendedName>
</protein>
<feature type="transmembrane region" description="Helical" evidence="4">
    <location>
        <begin position="71"/>
        <end position="93"/>
    </location>
</feature>
<feature type="compositionally biased region" description="Low complexity" evidence="3">
    <location>
        <begin position="290"/>
        <end position="309"/>
    </location>
</feature>
<feature type="compositionally biased region" description="Low complexity" evidence="3">
    <location>
        <begin position="43"/>
        <end position="56"/>
    </location>
</feature>
<keyword evidence="4" id="KW-0812">Transmembrane</keyword>
<dbReference type="EMBL" id="BAAAQM010000030">
    <property type="protein sequence ID" value="GAA1982955.1"/>
    <property type="molecule type" value="Genomic_DNA"/>
</dbReference>
<sequence length="582" mass="57081">MRIPETRRGALPEARPAAVDIARSAGPTGPGEHSEHSEHSEQAGSGAAEPEPAPSAATVAGLTATVRRQRLLLWVTVVATVASGGGLAASTLIRSPAEQAARSGAPAPNVLTAPVVRRVLSNAVILRGTVGPRSSIPVTPVKAAAAGDGAQLLVTALRKKPGDAVGPGDVIIEVSGRPVIALPGSVPAYRDLRPGADGADVAELQDALKALGHPCAPDAHGHFGAGTKAALTALYAHLGYDVPTTGGPGDREDKAALQAAANAVVTAQRTVATDQTAVDRAKAALDAAKKAAASPSSGTPSSGEPSAGAPPGGGSGESPVRAAQDTLDTARTTLSYARADLTQAEQNHADLVAATGPMLPVSEAVFVPTLPVHVEKVNGQPGSVVAAPLVTLAGGDLAVTAMLSSAQQEQVKPGMRAELLAEAQGGAPVGGTVGTVGPYTAGASGDGQSGPSGQSEQSGQSGQSGGSSGGNGSNQPGQTVAGFPVTIVPDAPLPAGWNGSNIRVTVTSAATPKPVLVVPLSAVTAQADGKTVVTVATDGDGGRRRVPVSPGVSGDGFVEVTPDDPTALTEGTPVIVGTAGGS</sequence>
<dbReference type="Gene3D" id="1.10.101.10">
    <property type="entry name" value="PGBD-like superfamily/PGBD"/>
    <property type="match status" value="1"/>
</dbReference>
<comment type="caution">
    <text evidence="5">The sequence shown here is derived from an EMBL/GenBank/DDBJ whole genome shotgun (WGS) entry which is preliminary data.</text>
</comment>
<dbReference type="SUPFAM" id="SSF47090">
    <property type="entry name" value="PGBD-like"/>
    <property type="match status" value="1"/>
</dbReference>
<keyword evidence="6" id="KW-1185">Reference proteome</keyword>
<dbReference type="Gene3D" id="2.40.420.20">
    <property type="match status" value="1"/>
</dbReference>
<dbReference type="PANTHER" id="PTHR32347">
    <property type="entry name" value="EFFLUX SYSTEM COMPONENT YKNX-RELATED"/>
    <property type="match status" value="1"/>
</dbReference>
<dbReference type="InterPro" id="IPR050465">
    <property type="entry name" value="UPF0194_transport"/>
</dbReference>
<proteinExistence type="predicted"/>
<accession>A0ABN2SA46</accession>
<evidence type="ECO:0008006" key="7">
    <source>
        <dbReference type="Google" id="ProtNLM"/>
    </source>
</evidence>
<keyword evidence="4" id="KW-1133">Transmembrane helix</keyword>
<reference evidence="5 6" key="1">
    <citation type="journal article" date="2019" name="Int. J. Syst. Evol. Microbiol.">
        <title>The Global Catalogue of Microorganisms (GCM) 10K type strain sequencing project: providing services to taxonomists for standard genome sequencing and annotation.</title>
        <authorList>
            <consortium name="The Broad Institute Genomics Platform"/>
            <consortium name="The Broad Institute Genome Sequencing Center for Infectious Disease"/>
            <person name="Wu L."/>
            <person name="Ma J."/>
        </authorList>
    </citation>
    <scope>NUCLEOTIDE SEQUENCE [LARGE SCALE GENOMIC DNA]</scope>
    <source>
        <strain evidence="5 6">JCM 16013</strain>
    </source>
</reference>
<dbReference type="InterPro" id="IPR036366">
    <property type="entry name" value="PGBDSf"/>
</dbReference>
<feature type="region of interest" description="Disordered" evidence="3">
    <location>
        <begin position="289"/>
        <end position="322"/>
    </location>
</feature>
<keyword evidence="2" id="KW-0175">Coiled coil</keyword>
<evidence type="ECO:0000313" key="5">
    <source>
        <dbReference type="EMBL" id="GAA1982955.1"/>
    </source>
</evidence>
<evidence type="ECO:0000256" key="2">
    <source>
        <dbReference type="ARBA" id="ARBA00023054"/>
    </source>
</evidence>
<evidence type="ECO:0000313" key="6">
    <source>
        <dbReference type="Proteomes" id="UP001499854"/>
    </source>
</evidence>
<feature type="compositionally biased region" description="Gly residues" evidence="3">
    <location>
        <begin position="462"/>
        <end position="472"/>
    </location>
</feature>
<feature type="region of interest" description="Disordered" evidence="3">
    <location>
        <begin position="426"/>
        <end position="485"/>
    </location>
</feature>
<keyword evidence="4" id="KW-0472">Membrane</keyword>
<evidence type="ECO:0000256" key="3">
    <source>
        <dbReference type="SAM" id="MobiDB-lite"/>
    </source>
</evidence>